<gene>
    <name evidence="12" type="ORF">BD410DRAFT_864510</name>
</gene>
<dbReference type="PANTHER" id="PTHR11825:SF44">
    <property type="entry name" value="BRANCHED-CHAIN-AMINO-ACID AMINOTRANSFERASE"/>
    <property type="match status" value="1"/>
</dbReference>
<protein>
    <recommendedName>
        <fullName evidence="11">Branched-chain-amino-acid aminotransferase</fullName>
        <ecNumber evidence="11">2.6.1.42</ecNumber>
    </recommendedName>
</protein>
<dbReference type="InterPro" id="IPR043132">
    <property type="entry name" value="BCAT-like_C"/>
</dbReference>
<dbReference type="NCBIfam" id="NF009897">
    <property type="entry name" value="PRK13357.1"/>
    <property type="match status" value="1"/>
</dbReference>
<proteinExistence type="inferred from homology"/>
<evidence type="ECO:0000256" key="1">
    <source>
        <dbReference type="ARBA" id="ARBA00001933"/>
    </source>
</evidence>
<evidence type="ECO:0000256" key="3">
    <source>
        <dbReference type="ARBA" id="ARBA00022576"/>
    </source>
</evidence>
<comment type="similarity">
    <text evidence="2 9">Belongs to the class-IV pyridoxal-phosphate-dependent aminotransferase family.</text>
</comment>
<evidence type="ECO:0000256" key="4">
    <source>
        <dbReference type="ARBA" id="ARBA00022605"/>
    </source>
</evidence>
<evidence type="ECO:0000256" key="5">
    <source>
        <dbReference type="ARBA" id="ARBA00022679"/>
    </source>
</evidence>
<dbReference type="InterPro" id="IPR005786">
    <property type="entry name" value="B_amino_transII"/>
</dbReference>
<dbReference type="GO" id="GO:0052654">
    <property type="term" value="F:L-leucine-2-oxoglutarate transaminase activity"/>
    <property type="evidence" value="ECO:0007669"/>
    <property type="project" value="RHEA"/>
</dbReference>
<dbReference type="GO" id="GO:0052656">
    <property type="term" value="F:L-isoleucine-2-oxoglutarate transaminase activity"/>
    <property type="evidence" value="ECO:0007669"/>
    <property type="project" value="RHEA"/>
</dbReference>
<evidence type="ECO:0000256" key="2">
    <source>
        <dbReference type="ARBA" id="ARBA00009320"/>
    </source>
</evidence>
<comment type="catalytic activity">
    <reaction evidence="11">
        <text>L-valine + 2-oxoglutarate = 3-methyl-2-oxobutanoate + L-glutamate</text>
        <dbReference type="Rhea" id="RHEA:24813"/>
        <dbReference type="ChEBI" id="CHEBI:11851"/>
        <dbReference type="ChEBI" id="CHEBI:16810"/>
        <dbReference type="ChEBI" id="CHEBI:29985"/>
        <dbReference type="ChEBI" id="CHEBI:57762"/>
        <dbReference type="EC" id="2.6.1.42"/>
    </reaction>
</comment>
<dbReference type="InterPro" id="IPR036038">
    <property type="entry name" value="Aminotransferase-like"/>
</dbReference>
<evidence type="ECO:0000256" key="11">
    <source>
        <dbReference type="RuleBase" id="RU004517"/>
    </source>
</evidence>
<keyword evidence="13" id="KW-1185">Reference proteome</keyword>
<dbReference type="EC" id="2.6.1.42" evidence="11"/>
<name>A0A4Y7Q4T8_9AGAM</name>
<dbReference type="CDD" id="cd01557">
    <property type="entry name" value="BCAT_beta_family"/>
    <property type="match status" value="1"/>
</dbReference>
<dbReference type="Proteomes" id="UP000294933">
    <property type="component" value="Unassembled WGS sequence"/>
</dbReference>
<keyword evidence="4 11" id="KW-0028">Amino-acid biosynthesis</keyword>
<feature type="modified residue" description="N6-(pyridoxal phosphate)lysine" evidence="8">
    <location>
        <position position="238"/>
    </location>
</feature>
<reference evidence="12 13" key="1">
    <citation type="submission" date="2018-06" db="EMBL/GenBank/DDBJ databases">
        <title>A transcriptomic atlas of mushroom development highlights an independent origin of complex multicellularity.</title>
        <authorList>
            <consortium name="DOE Joint Genome Institute"/>
            <person name="Krizsan K."/>
            <person name="Almasi E."/>
            <person name="Merenyi Z."/>
            <person name="Sahu N."/>
            <person name="Viragh M."/>
            <person name="Koszo T."/>
            <person name="Mondo S."/>
            <person name="Kiss B."/>
            <person name="Balint B."/>
            <person name="Kues U."/>
            <person name="Barry K."/>
            <person name="Hegedus J.C."/>
            <person name="Henrissat B."/>
            <person name="Johnson J."/>
            <person name="Lipzen A."/>
            <person name="Ohm R."/>
            <person name="Nagy I."/>
            <person name="Pangilinan J."/>
            <person name="Yan J."/>
            <person name="Xiong Y."/>
            <person name="Grigoriev I.V."/>
            <person name="Hibbett D.S."/>
            <person name="Nagy L.G."/>
        </authorList>
    </citation>
    <scope>NUCLEOTIDE SEQUENCE [LARGE SCALE GENOMIC DNA]</scope>
    <source>
        <strain evidence="12 13">SZMC22713</strain>
    </source>
</reference>
<sequence length="420" mass="45924">MNTQLNGHTNISNGVLASPLAMKHVNGIHEVEVYSVAFNANLDPSKLTVTQTDTPKPLPEPSSLVFGQTMTDHMLVMSFDPETGWTVPVIQPYQPLQLDPASSCFQYCPNVFEGMKAYLGPDGEPRLFRPDLNMRRMELSVDRVALPPIDGHALLKLIKKLVIVDKRWIPSQSGYSLYIRPTIIGTRPALGVAASSHALLYVIMSPTGPYFPTGPKPVSLLAVHENVRSWPGGTGGFKLGLNYAPAFEPQRRAAEKGYMQILWLLGHEGERRITEAGQMNFFAVVKREDGDLDLVTPPLDGTILPGVTRNSVLALAASHSPLTPLPNITPSQRINTHEKPITMSDLTMWYSSGLLLEVFCVGTAVTVASVGRIGYEGKDMILADESRMALGVVAGAISEKIIAIQEGRFQWEGWSVPCKE</sequence>
<evidence type="ECO:0000313" key="13">
    <source>
        <dbReference type="Proteomes" id="UP000294933"/>
    </source>
</evidence>
<keyword evidence="7 11" id="KW-0100">Branched-chain amino acid biosynthesis</keyword>
<dbReference type="InterPro" id="IPR043131">
    <property type="entry name" value="BCAT-like_N"/>
</dbReference>
<accession>A0A4Y7Q4T8</accession>
<evidence type="ECO:0000256" key="9">
    <source>
        <dbReference type="RuleBase" id="RU004106"/>
    </source>
</evidence>
<keyword evidence="5 11" id="KW-0808">Transferase</keyword>
<comment type="catalytic activity">
    <reaction evidence="11">
        <text>L-leucine + 2-oxoglutarate = 4-methyl-2-oxopentanoate + L-glutamate</text>
        <dbReference type="Rhea" id="RHEA:18321"/>
        <dbReference type="ChEBI" id="CHEBI:16810"/>
        <dbReference type="ChEBI" id="CHEBI:17865"/>
        <dbReference type="ChEBI" id="CHEBI:29985"/>
        <dbReference type="ChEBI" id="CHEBI:57427"/>
        <dbReference type="EC" id="2.6.1.42"/>
    </reaction>
</comment>
<dbReference type="SUPFAM" id="SSF56752">
    <property type="entry name" value="D-aminoacid aminotransferase-like PLP-dependent enzymes"/>
    <property type="match status" value="1"/>
</dbReference>
<evidence type="ECO:0000256" key="8">
    <source>
        <dbReference type="PIRSR" id="PIRSR006468-1"/>
    </source>
</evidence>
<dbReference type="PANTHER" id="PTHR11825">
    <property type="entry name" value="SUBGROUP IIII AMINOTRANSFERASE"/>
    <property type="match status" value="1"/>
</dbReference>
<keyword evidence="6 10" id="KW-0663">Pyridoxal phosphate</keyword>
<organism evidence="12 13">
    <name type="scientific">Rickenella mellea</name>
    <dbReference type="NCBI Taxonomy" id="50990"/>
    <lineage>
        <taxon>Eukaryota</taxon>
        <taxon>Fungi</taxon>
        <taxon>Dikarya</taxon>
        <taxon>Basidiomycota</taxon>
        <taxon>Agaricomycotina</taxon>
        <taxon>Agaricomycetes</taxon>
        <taxon>Hymenochaetales</taxon>
        <taxon>Rickenellaceae</taxon>
        <taxon>Rickenella</taxon>
    </lineage>
</organism>
<dbReference type="GO" id="GO:0052655">
    <property type="term" value="F:L-valine-2-oxoglutarate transaminase activity"/>
    <property type="evidence" value="ECO:0007669"/>
    <property type="project" value="RHEA"/>
</dbReference>
<keyword evidence="3 11" id="KW-0032">Aminotransferase</keyword>
<dbReference type="OrthoDB" id="1732691at2759"/>
<dbReference type="PROSITE" id="PS00770">
    <property type="entry name" value="AA_TRANSFER_CLASS_4"/>
    <property type="match status" value="1"/>
</dbReference>
<dbReference type="AlphaFoldDB" id="A0A4Y7Q4T8"/>
<dbReference type="EMBL" id="ML170175">
    <property type="protein sequence ID" value="TDL22306.1"/>
    <property type="molecule type" value="Genomic_DNA"/>
</dbReference>
<dbReference type="Gene3D" id="3.20.10.10">
    <property type="entry name" value="D-amino Acid Aminotransferase, subunit A, domain 2"/>
    <property type="match status" value="1"/>
</dbReference>
<evidence type="ECO:0000313" key="12">
    <source>
        <dbReference type="EMBL" id="TDL22306.1"/>
    </source>
</evidence>
<dbReference type="GO" id="GO:0009099">
    <property type="term" value="P:L-valine biosynthetic process"/>
    <property type="evidence" value="ECO:0007669"/>
    <property type="project" value="TreeGrafter"/>
</dbReference>
<dbReference type="PIRSF" id="PIRSF006468">
    <property type="entry name" value="BCAT1"/>
    <property type="match status" value="1"/>
</dbReference>
<dbReference type="GO" id="GO:0009098">
    <property type="term" value="P:L-leucine biosynthetic process"/>
    <property type="evidence" value="ECO:0007669"/>
    <property type="project" value="TreeGrafter"/>
</dbReference>
<dbReference type="VEuPathDB" id="FungiDB:BD410DRAFT_864510"/>
<dbReference type="InterPro" id="IPR018300">
    <property type="entry name" value="Aminotrans_IV_CS"/>
</dbReference>
<dbReference type="InterPro" id="IPR001544">
    <property type="entry name" value="Aminotrans_IV"/>
</dbReference>
<dbReference type="STRING" id="50990.A0A4Y7Q4T8"/>
<dbReference type="GO" id="GO:0005739">
    <property type="term" value="C:mitochondrion"/>
    <property type="evidence" value="ECO:0007669"/>
    <property type="project" value="TreeGrafter"/>
</dbReference>
<evidence type="ECO:0000256" key="6">
    <source>
        <dbReference type="ARBA" id="ARBA00022898"/>
    </source>
</evidence>
<dbReference type="Pfam" id="PF01063">
    <property type="entry name" value="Aminotran_4"/>
    <property type="match status" value="1"/>
</dbReference>
<dbReference type="FunFam" id="3.30.470.10:FF:000002">
    <property type="entry name" value="Branched-chain-amino-acid aminotransferase"/>
    <property type="match status" value="1"/>
</dbReference>
<evidence type="ECO:0000256" key="7">
    <source>
        <dbReference type="ARBA" id="ARBA00023304"/>
    </source>
</evidence>
<dbReference type="InterPro" id="IPR033939">
    <property type="entry name" value="BCAT_family"/>
</dbReference>
<evidence type="ECO:0000256" key="10">
    <source>
        <dbReference type="RuleBase" id="RU004516"/>
    </source>
</evidence>
<dbReference type="Gene3D" id="3.30.470.10">
    <property type="match status" value="1"/>
</dbReference>
<comment type="catalytic activity">
    <reaction evidence="11">
        <text>L-isoleucine + 2-oxoglutarate = (S)-3-methyl-2-oxopentanoate + L-glutamate</text>
        <dbReference type="Rhea" id="RHEA:24801"/>
        <dbReference type="ChEBI" id="CHEBI:16810"/>
        <dbReference type="ChEBI" id="CHEBI:29985"/>
        <dbReference type="ChEBI" id="CHEBI:35146"/>
        <dbReference type="ChEBI" id="CHEBI:58045"/>
        <dbReference type="EC" id="2.6.1.42"/>
    </reaction>
</comment>
<comment type="cofactor">
    <cofactor evidence="1 10">
        <name>pyridoxal 5'-phosphate</name>
        <dbReference type="ChEBI" id="CHEBI:597326"/>
    </cofactor>
</comment>